<proteinExistence type="inferred from homology"/>
<dbReference type="Pfam" id="PF13561">
    <property type="entry name" value="adh_short_C2"/>
    <property type="match status" value="1"/>
</dbReference>
<dbReference type="InterPro" id="IPR002925">
    <property type="entry name" value="Dienelactn_hydro"/>
</dbReference>
<name>A0A194VX82_CYTMA</name>
<dbReference type="Proteomes" id="UP000078559">
    <property type="component" value="Chromosome 4"/>
</dbReference>
<organism evidence="4 5">
    <name type="scientific">Cytospora mali</name>
    <name type="common">Apple Valsa canker fungus</name>
    <name type="synonym">Valsa mali</name>
    <dbReference type="NCBI Taxonomy" id="578113"/>
    <lineage>
        <taxon>Eukaryota</taxon>
        <taxon>Fungi</taxon>
        <taxon>Dikarya</taxon>
        <taxon>Ascomycota</taxon>
        <taxon>Pezizomycotina</taxon>
        <taxon>Sordariomycetes</taxon>
        <taxon>Sordariomycetidae</taxon>
        <taxon>Diaporthales</taxon>
        <taxon>Cytosporaceae</taxon>
        <taxon>Cytospora</taxon>
    </lineage>
</organism>
<keyword evidence="5" id="KW-1185">Reference proteome</keyword>
<evidence type="ECO:0000313" key="4">
    <source>
        <dbReference type="EMBL" id="KUI68612.1"/>
    </source>
</evidence>
<dbReference type="InterPro" id="IPR020904">
    <property type="entry name" value="Sc_DH/Rdtase_CS"/>
</dbReference>
<dbReference type="GO" id="GO:0048038">
    <property type="term" value="F:quinone binding"/>
    <property type="evidence" value="ECO:0007669"/>
    <property type="project" value="TreeGrafter"/>
</dbReference>
<dbReference type="CDD" id="cd05233">
    <property type="entry name" value="SDR_c"/>
    <property type="match status" value="1"/>
</dbReference>
<evidence type="ECO:0000313" key="5">
    <source>
        <dbReference type="Proteomes" id="UP000078559"/>
    </source>
</evidence>
<sequence>MSDSEGFIAKPSAVCCLEGNIHDGKPRGRYTTIAGVETYIARPGAGRDNGRVVFYFPDVWGLFTNALLIVDAFADAGYLTLALDYFRGDPVWKHRRNRDDNNLDFDYQAWKEKHTTFADDCVPKWVDAVKQQYGSVETRYACVGYCFGAPYVCNALADNTASVGAFAHPAFLQDHHFANLKGPLFLSCSEIDHTFETPSRRLAMDILQSRKKIYHLQLFSGVEHGFALRGDMDNPYEREIGNGRATAIILARQGAKVALVDYNIEWAQETKCMIDKEGGISEVVHADVTDEHSCRAAVEKTVQTFGALHILINIVGVGGALGDATTLDLVAWERDIRINLTSMMLMARHAIPEMRKNGRGSIVNLSSVSGLLGGNPSLVYPTTKGAIIQMTRAMAAQHGPEGITVNCVAPGMVFTPMVRDRGMSDELRQARIDQNLLKKEGTAWDVGHAILFFCTKEARWITGVIMPVDGGMTAGKADRPALKADSLAESMTGVPNSADNVW</sequence>
<dbReference type="InterPro" id="IPR002347">
    <property type="entry name" value="SDR_fam"/>
</dbReference>
<dbReference type="AlphaFoldDB" id="A0A194VX82"/>
<dbReference type="PRINTS" id="PR00080">
    <property type="entry name" value="SDRFAMILY"/>
</dbReference>
<dbReference type="InterPro" id="IPR036291">
    <property type="entry name" value="NAD(P)-bd_dom_sf"/>
</dbReference>
<dbReference type="Gene3D" id="3.40.50.1820">
    <property type="entry name" value="alpha/beta hydrolase"/>
    <property type="match status" value="1"/>
</dbReference>
<evidence type="ECO:0000259" key="3">
    <source>
        <dbReference type="Pfam" id="PF01738"/>
    </source>
</evidence>
<dbReference type="SUPFAM" id="SSF51735">
    <property type="entry name" value="NAD(P)-binding Rossmann-fold domains"/>
    <property type="match status" value="1"/>
</dbReference>
<dbReference type="SUPFAM" id="SSF53474">
    <property type="entry name" value="alpha/beta-Hydrolases"/>
    <property type="match status" value="1"/>
</dbReference>
<dbReference type="SMR" id="A0A194VX82"/>
<dbReference type="FunFam" id="3.40.50.720:FF:000084">
    <property type="entry name" value="Short-chain dehydrogenase reductase"/>
    <property type="match status" value="1"/>
</dbReference>
<evidence type="ECO:0000256" key="2">
    <source>
        <dbReference type="ARBA" id="ARBA00022857"/>
    </source>
</evidence>
<dbReference type="Gene3D" id="3.40.50.720">
    <property type="entry name" value="NAD(P)-binding Rossmann-like Domain"/>
    <property type="match status" value="1"/>
</dbReference>
<feature type="domain" description="Dienelactone hydrolase" evidence="3">
    <location>
        <begin position="37"/>
        <end position="232"/>
    </location>
</feature>
<dbReference type="GO" id="GO:0016616">
    <property type="term" value="F:oxidoreductase activity, acting on the CH-OH group of donors, NAD or NADP as acceptor"/>
    <property type="evidence" value="ECO:0007669"/>
    <property type="project" value="TreeGrafter"/>
</dbReference>
<dbReference type="InterPro" id="IPR029058">
    <property type="entry name" value="AB_hydrolase_fold"/>
</dbReference>
<gene>
    <name evidence="4" type="ORF">VM1G_04704</name>
</gene>
<dbReference type="EMBL" id="CM003101">
    <property type="protein sequence ID" value="KUI68612.1"/>
    <property type="molecule type" value="Genomic_DNA"/>
</dbReference>
<accession>A0A194VX82</accession>
<dbReference type="PANTHER" id="PTHR42760:SF122">
    <property type="entry name" value="NAD(P)-BINDING PROTEIN"/>
    <property type="match status" value="1"/>
</dbReference>
<keyword evidence="2" id="KW-0521">NADP</keyword>
<comment type="similarity">
    <text evidence="1">Belongs to the short-chain dehydrogenases/reductases (SDR) family.</text>
</comment>
<dbReference type="GO" id="GO:0006633">
    <property type="term" value="P:fatty acid biosynthetic process"/>
    <property type="evidence" value="ECO:0007669"/>
    <property type="project" value="TreeGrafter"/>
</dbReference>
<dbReference type="PROSITE" id="PS00061">
    <property type="entry name" value="ADH_SHORT"/>
    <property type="match status" value="1"/>
</dbReference>
<dbReference type="GO" id="GO:0016787">
    <property type="term" value="F:hydrolase activity"/>
    <property type="evidence" value="ECO:0007669"/>
    <property type="project" value="InterPro"/>
</dbReference>
<dbReference type="Pfam" id="PF01738">
    <property type="entry name" value="DLH"/>
    <property type="match status" value="1"/>
</dbReference>
<evidence type="ECO:0000256" key="1">
    <source>
        <dbReference type="ARBA" id="ARBA00006484"/>
    </source>
</evidence>
<dbReference type="OrthoDB" id="1393670at2759"/>
<dbReference type="PRINTS" id="PR00081">
    <property type="entry name" value="GDHRDH"/>
</dbReference>
<reference evidence="4" key="1">
    <citation type="submission" date="2014-12" db="EMBL/GenBank/DDBJ databases">
        <title>Genome Sequence of Valsa Canker Pathogens Uncovers a Specific Adaption of Colonization on Woody Bark.</title>
        <authorList>
            <person name="Yin Z."/>
            <person name="Liu H."/>
            <person name="Gao X."/>
            <person name="Li Z."/>
            <person name="Song N."/>
            <person name="Ke X."/>
            <person name="Dai Q."/>
            <person name="Wu Y."/>
            <person name="Sun Y."/>
            <person name="Xu J.-R."/>
            <person name="Kang Z.K."/>
            <person name="Wang L."/>
            <person name="Huang L."/>
        </authorList>
    </citation>
    <scope>NUCLEOTIDE SEQUENCE [LARGE SCALE GENOMIC DNA]</scope>
    <source>
        <strain evidence="4">03-8</strain>
    </source>
</reference>
<protein>
    <submittedName>
        <fullName evidence="4">Bacilysin biosynthesis oxidoreductase BacC</fullName>
    </submittedName>
</protein>
<dbReference type="PANTHER" id="PTHR42760">
    <property type="entry name" value="SHORT-CHAIN DEHYDROGENASES/REDUCTASES FAMILY MEMBER"/>
    <property type="match status" value="1"/>
</dbReference>